<evidence type="ECO:0000313" key="1">
    <source>
        <dbReference type="EMBL" id="KAI0039497.1"/>
    </source>
</evidence>
<dbReference type="EMBL" id="MU276297">
    <property type="protein sequence ID" value="KAI0039497.1"/>
    <property type="molecule type" value="Genomic_DNA"/>
</dbReference>
<protein>
    <submittedName>
        <fullName evidence="1">Uncharacterized protein</fullName>
    </submittedName>
</protein>
<comment type="caution">
    <text evidence="1">The sequence shown here is derived from an EMBL/GenBank/DDBJ whole genome shotgun (WGS) entry which is preliminary data.</text>
</comment>
<gene>
    <name evidence="1" type="ORF">FA95DRAFT_1018753</name>
</gene>
<name>A0ACB8R6E7_9AGAM</name>
<accession>A0ACB8R6E7</accession>
<reference evidence="1" key="1">
    <citation type="submission" date="2021-02" db="EMBL/GenBank/DDBJ databases">
        <authorList>
            <consortium name="DOE Joint Genome Institute"/>
            <person name="Ahrendt S."/>
            <person name="Looney B.P."/>
            <person name="Miyauchi S."/>
            <person name="Morin E."/>
            <person name="Drula E."/>
            <person name="Courty P.E."/>
            <person name="Chicoki N."/>
            <person name="Fauchery L."/>
            <person name="Kohler A."/>
            <person name="Kuo A."/>
            <person name="Labutti K."/>
            <person name="Pangilinan J."/>
            <person name="Lipzen A."/>
            <person name="Riley R."/>
            <person name="Andreopoulos W."/>
            <person name="He G."/>
            <person name="Johnson J."/>
            <person name="Barry K.W."/>
            <person name="Grigoriev I.V."/>
            <person name="Nagy L."/>
            <person name="Hibbett D."/>
            <person name="Henrissat B."/>
            <person name="Matheny P.B."/>
            <person name="Labbe J."/>
            <person name="Martin F."/>
        </authorList>
    </citation>
    <scope>NUCLEOTIDE SEQUENCE</scope>
    <source>
        <strain evidence="1">FP105234-sp</strain>
    </source>
</reference>
<dbReference type="Proteomes" id="UP000814033">
    <property type="component" value="Unassembled WGS sequence"/>
</dbReference>
<keyword evidence="2" id="KW-1185">Reference proteome</keyword>
<organism evidence="1 2">
    <name type="scientific">Auriscalpium vulgare</name>
    <dbReference type="NCBI Taxonomy" id="40419"/>
    <lineage>
        <taxon>Eukaryota</taxon>
        <taxon>Fungi</taxon>
        <taxon>Dikarya</taxon>
        <taxon>Basidiomycota</taxon>
        <taxon>Agaricomycotina</taxon>
        <taxon>Agaricomycetes</taxon>
        <taxon>Russulales</taxon>
        <taxon>Auriscalpiaceae</taxon>
        <taxon>Auriscalpium</taxon>
    </lineage>
</organism>
<reference evidence="1" key="2">
    <citation type="journal article" date="2022" name="New Phytol.">
        <title>Evolutionary transition to the ectomycorrhizal habit in the genomes of a hyperdiverse lineage of mushroom-forming fungi.</title>
        <authorList>
            <person name="Looney B."/>
            <person name="Miyauchi S."/>
            <person name="Morin E."/>
            <person name="Drula E."/>
            <person name="Courty P.E."/>
            <person name="Kohler A."/>
            <person name="Kuo A."/>
            <person name="LaButti K."/>
            <person name="Pangilinan J."/>
            <person name="Lipzen A."/>
            <person name="Riley R."/>
            <person name="Andreopoulos W."/>
            <person name="He G."/>
            <person name="Johnson J."/>
            <person name="Nolan M."/>
            <person name="Tritt A."/>
            <person name="Barry K.W."/>
            <person name="Grigoriev I.V."/>
            <person name="Nagy L.G."/>
            <person name="Hibbett D."/>
            <person name="Henrissat B."/>
            <person name="Matheny P.B."/>
            <person name="Labbe J."/>
            <person name="Martin F.M."/>
        </authorList>
    </citation>
    <scope>NUCLEOTIDE SEQUENCE</scope>
    <source>
        <strain evidence="1">FP105234-sp</strain>
    </source>
</reference>
<proteinExistence type="predicted"/>
<sequence>MPRKLHLKRTPAEQAEHDLRKARRAARKAARGVRDDSDPPRRTRKRRQPSGGPSDRDDSDTEYGPQPAGPSTSRADDFEDIRASVEEQRFQEKMWGAFMDDDRLDAVEARMNDYAHVPKRWRGAQVAEDVPAGDEGDPLRMDDEEYAEWVRAGMWRRKNAAAVEEEARQKAAYLAAQAEAARKLKAKEEVRKRKRWEREQIRKGDIRAAYERRWTEILIPTTDPPALRFGDVPWPVTHESVSLELLTAENISAFLALGTLPGDEDAARTRKERLRETMLRFHPDKFEGRVMKLVRDEDREAVREGVGAVVRAVTTLMAAP</sequence>
<evidence type="ECO:0000313" key="2">
    <source>
        <dbReference type="Proteomes" id="UP000814033"/>
    </source>
</evidence>